<gene>
    <name evidence="3" type="ORF">A0H81_11123</name>
</gene>
<keyword evidence="4" id="KW-1185">Reference proteome</keyword>
<feature type="compositionally biased region" description="Basic residues" evidence="1">
    <location>
        <begin position="264"/>
        <end position="274"/>
    </location>
</feature>
<feature type="domain" description="Fungal-type protein kinase" evidence="2">
    <location>
        <begin position="78"/>
        <end position="328"/>
    </location>
</feature>
<evidence type="ECO:0000256" key="1">
    <source>
        <dbReference type="SAM" id="MobiDB-lite"/>
    </source>
</evidence>
<dbReference type="Pfam" id="PF17667">
    <property type="entry name" value="Pkinase_fungal"/>
    <property type="match status" value="1"/>
</dbReference>
<dbReference type="EMBL" id="LUGG01000019">
    <property type="protein sequence ID" value="OBZ68919.1"/>
    <property type="molecule type" value="Genomic_DNA"/>
</dbReference>
<dbReference type="AlphaFoldDB" id="A0A1C7LY34"/>
<accession>A0A1C7LY34</accession>
<organism evidence="3 4">
    <name type="scientific">Grifola frondosa</name>
    <name type="common">Maitake</name>
    <name type="synonym">Polyporus frondosus</name>
    <dbReference type="NCBI Taxonomy" id="5627"/>
    <lineage>
        <taxon>Eukaryota</taxon>
        <taxon>Fungi</taxon>
        <taxon>Dikarya</taxon>
        <taxon>Basidiomycota</taxon>
        <taxon>Agaricomycotina</taxon>
        <taxon>Agaricomycetes</taxon>
        <taxon>Polyporales</taxon>
        <taxon>Grifolaceae</taxon>
        <taxon>Grifola</taxon>
    </lineage>
</organism>
<proteinExistence type="predicted"/>
<dbReference type="InterPro" id="IPR040976">
    <property type="entry name" value="Pkinase_fungal"/>
</dbReference>
<dbReference type="Proteomes" id="UP000092993">
    <property type="component" value="Unassembled WGS sequence"/>
</dbReference>
<feature type="compositionally biased region" description="Basic and acidic residues" evidence="1">
    <location>
        <begin position="41"/>
        <end position="53"/>
    </location>
</feature>
<feature type="region of interest" description="Disordered" evidence="1">
    <location>
        <begin position="31"/>
        <end position="53"/>
    </location>
</feature>
<dbReference type="InterPro" id="IPR011009">
    <property type="entry name" value="Kinase-like_dom_sf"/>
</dbReference>
<evidence type="ECO:0000313" key="4">
    <source>
        <dbReference type="Proteomes" id="UP000092993"/>
    </source>
</evidence>
<feature type="region of interest" description="Disordered" evidence="1">
    <location>
        <begin position="254"/>
        <end position="288"/>
    </location>
</feature>
<comment type="caution">
    <text evidence="3">The sequence shown here is derived from an EMBL/GenBank/DDBJ whole genome shotgun (WGS) entry which is preliminary data.</text>
</comment>
<sequence>MPQDYVREAFKRSLNPERQWWRITVFQKITEDAPNAPGPSKELRRSTREQRVRPKERHFLVGEPFFRLPATPSVFDIGTRGYVAFDTQDKTLVYLKDQWRIDYDEKIEGDVIRTLNSKGVGHVPTLVCHGDIRDEDGEVQTSSNQIYWNTEENVEYYEDVPMMIHYRLVQKEVPCPLKDFGRSYDLVKIVSDCLQGHQEAVEKVGILHRDVSERNVMCIPIEKTGPDGETHTEYKGILCDWSLATDSVPPTSINDDGVVEIKKKEHRTKNQKRTRRDEDSSSISSASSTASSLRMGTWKFMSIRLSDHRMRLPTVQDDLESFFYVLLYEGVRYLSHNSPNVTLFIDENFDQHGDYGGRHVCSGGKRDMIRSNVPIHHGLYTGPLAFRHTDGERAHPLNALVTTLTSWFKAYYDICYDRIELKEHVKPMRSRDIGKYRALRGGTSDEESDTEDNIERQNQMIDKENQRSLAMMEQNRVRVVVLKNHDAMLALFRKALSRTGAWPKSDKVADQLGVKERPPL</sequence>
<reference evidence="3 4" key="1">
    <citation type="submission" date="2016-03" db="EMBL/GenBank/DDBJ databases">
        <title>Whole genome sequencing of Grifola frondosa 9006-11.</title>
        <authorList>
            <person name="Min B."/>
            <person name="Park H."/>
            <person name="Kim J.-G."/>
            <person name="Cho H."/>
            <person name="Oh Y.-L."/>
            <person name="Kong W.-S."/>
            <person name="Choi I.-G."/>
        </authorList>
    </citation>
    <scope>NUCLEOTIDE SEQUENCE [LARGE SCALE GENOMIC DNA]</scope>
    <source>
        <strain evidence="3 4">9006-11</strain>
    </source>
</reference>
<name>A0A1C7LY34_GRIFR</name>
<protein>
    <recommendedName>
        <fullName evidence="2">Fungal-type protein kinase domain-containing protein</fullName>
    </recommendedName>
</protein>
<dbReference type="SUPFAM" id="SSF56112">
    <property type="entry name" value="Protein kinase-like (PK-like)"/>
    <property type="match status" value="1"/>
</dbReference>
<evidence type="ECO:0000313" key="3">
    <source>
        <dbReference type="EMBL" id="OBZ68919.1"/>
    </source>
</evidence>
<dbReference type="PANTHER" id="PTHR38248:SF2">
    <property type="entry name" value="FUNK1 11"/>
    <property type="match status" value="1"/>
</dbReference>
<evidence type="ECO:0000259" key="2">
    <source>
        <dbReference type="Pfam" id="PF17667"/>
    </source>
</evidence>
<dbReference type="Gene3D" id="1.10.510.10">
    <property type="entry name" value="Transferase(Phosphotransferase) domain 1"/>
    <property type="match status" value="1"/>
</dbReference>
<dbReference type="PANTHER" id="PTHR38248">
    <property type="entry name" value="FUNK1 6"/>
    <property type="match status" value="1"/>
</dbReference>
<dbReference type="OrthoDB" id="2755487at2759"/>